<dbReference type="Pfam" id="PF26204">
    <property type="entry name" value="Med14_fung"/>
    <property type="match status" value="1"/>
</dbReference>
<reference evidence="11" key="2">
    <citation type="submission" date="2014-06" db="EMBL/GenBank/DDBJ databases">
        <title>The complete genome of Blastobotrys (Arxula) adeninivorans LS3 - a yeast of biotechnological interest.</title>
        <authorList>
            <person name="Kunze G."/>
            <person name="Gaillardin C."/>
            <person name="Czernicka M."/>
            <person name="Durrens P."/>
            <person name="Martin T."/>
            <person name="Boer E."/>
            <person name="Gabaldon T."/>
            <person name="Cruz J."/>
            <person name="Talla E."/>
            <person name="Marck C."/>
            <person name="Goffeau A."/>
            <person name="Barbe V."/>
            <person name="Baret P."/>
            <person name="Baronian K."/>
            <person name="Beier S."/>
            <person name="Bleykasten C."/>
            <person name="Bode R."/>
            <person name="Casaregola S."/>
            <person name="Despons L."/>
            <person name="Fairhead C."/>
            <person name="Giersberg M."/>
            <person name="Gierski P."/>
            <person name="Hahnel U."/>
            <person name="Hartmann A."/>
            <person name="Jankowska D."/>
            <person name="Jubin C."/>
            <person name="Jung P."/>
            <person name="Lafontaine I."/>
            <person name="Leh-Louis V."/>
            <person name="Lemaire M."/>
            <person name="Marcet-Houben M."/>
            <person name="Mascher M."/>
            <person name="Morel G."/>
            <person name="Richard G.-F."/>
            <person name="Riechen J."/>
            <person name="Sacerdot C."/>
            <person name="Sarkar A."/>
            <person name="Savel G."/>
            <person name="Schacherer J."/>
            <person name="Sherman D."/>
            <person name="Straub M.-L."/>
            <person name="Stein N."/>
            <person name="Thierry A."/>
            <person name="Trautwein-Schult A."/>
            <person name="Westhof E."/>
            <person name="Worch S."/>
            <person name="Dujon B."/>
            <person name="Souciet J.-L."/>
            <person name="Wincker P."/>
            <person name="Scholz U."/>
            <person name="Neuveglise N."/>
        </authorList>
    </citation>
    <scope>NUCLEOTIDE SEQUENCE</scope>
    <source>
        <strain evidence="11">LS3</strain>
    </source>
</reference>
<keyword evidence="5 9" id="KW-0010">Activator</keyword>
<dbReference type="PANTHER" id="PTHR12809:SF2">
    <property type="entry name" value="MEDIATOR OF RNA POLYMERASE II TRANSCRIPTION SUBUNIT 14"/>
    <property type="match status" value="1"/>
</dbReference>
<keyword evidence="6 9" id="KW-0804">Transcription</keyword>
<dbReference type="InterPro" id="IPR055122">
    <property type="entry name" value="Med14_N"/>
</dbReference>
<dbReference type="AlphaFoldDB" id="A0A060SWA2"/>
<keyword evidence="7 9" id="KW-0539">Nucleus</keyword>
<comment type="similarity">
    <text evidence="2 9">Belongs to the Mediator complex subunit 14 family.</text>
</comment>
<evidence type="ECO:0000313" key="11">
    <source>
        <dbReference type="EMBL" id="CDP33160.1"/>
    </source>
</evidence>
<protein>
    <recommendedName>
        <fullName evidence="3 9">Mediator of RNA polymerase II transcription subunit 14</fullName>
    </recommendedName>
    <alternativeName>
        <fullName evidence="8 9">Mediator complex subunit 14</fullName>
    </alternativeName>
</protein>
<gene>
    <name evidence="11" type="ORF">GNLVRS02_ARAD1A03058g</name>
</gene>
<comment type="function">
    <text evidence="9">Component of the Mediator complex, a coactivator involved in the regulated transcription of nearly all RNA polymerase II-dependent genes. Mediator functions as a bridge to convey information from gene-specific regulatory proteins to the basal RNA polymerase II transcription machinery. Mediator is recruited to promoters by direct interactions with regulatory proteins and serves as a scaffold for the assembly of a functional preinitiation complex with RNA polymerase II and the general transcription factors.</text>
</comment>
<evidence type="ECO:0000256" key="2">
    <source>
        <dbReference type="ARBA" id="ARBA00007813"/>
    </source>
</evidence>
<dbReference type="GO" id="GO:0006357">
    <property type="term" value="P:regulation of transcription by RNA polymerase II"/>
    <property type="evidence" value="ECO:0007669"/>
    <property type="project" value="InterPro"/>
</dbReference>
<keyword evidence="4 9" id="KW-0805">Transcription regulation</keyword>
<dbReference type="PhylomeDB" id="A0A060SWA2"/>
<dbReference type="GO" id="GO:0003712">
    <property type="term" value="F:transcription coregulator activity"/>
    <property type="evidence" value="ECO:0007669"/>
    <property type="project" value="UniProtKB-UniRule"/>
</dbReference>
<comment type="subunit">
    <text evidence="9">Component of the Mediator complex.</text>
</comment>
<feature type="domain" description="Mediator complex subunit MED14 N-terminal" evidence="10">
    <location>
        <begin position="36"/>
        <end position="223"/>
    </location>
</feature>
<dbReference type="EMBL" id="HG937691">
    <property type="protein sequence ID" value="CDP33160.1"/>
    <property type="molecule type" value="Genomic_DNA"/>
</dbReference>
<evidence type="ECO:0000256" key="5">
    <source>
        <dbReference type="ARBA" id="ARBA00023159"/>
    </source>
</evidence>
<evidence type="ECO:0000256" key="6">
    <source>
        <dbReference type="ARBA" id="ARBA00023163"/>
    </source>
</evidence>
<dbReference type="InterPro" id="IPR013947">
    <property type="entry name" value="Mediator_Med14"/>
</dbReference>
<evidence type="ECO:0000256" key="1">
    <source>
        <dbReference type="ARBA" id="ARBA00004123"/>
    </source>
</evidence>
<dbReference type="GO" id="GO:0016592">
    <property type="term" value="C:mediator complex"/>
    <property type="evidence" value="ECO:0007669"/>
    <property type="project" value="UniProtKB-UniRule"/>
</dbReference>
<evidence type="ECO:0000256" key="9">
    <source>
        <dbReference type="RuleBase" id="RU365082"/>
    </source>
</evidence>
<evidence type="ECO:0000256" key="3">
    <source>
        <dbReference type="ARBA" id="ARBA00019619"/>
    </source>
</evidence>
<dbReference type="PANTHER" id="PTHR12809">
    <property type="entry name" value="MEDIATOR COMPLEX SUBUNIT"/>
    <property type="match status" value="1"/>
</dbReference>
<proteinExistence type="inferred from homology"/>
<comment type="subcellular location">
    <subcellularLocation>
        <location evidence="1 9">Nucleus</location>
    </subcellularLocation>
</comment>
<evidence type="ECO:0000256" key="8">
    <source>
        <dbReference type="ARBA" id="ARBA00032007"/>
    </source>
</evidence>
<dbReference type="Pfam" id="PF08638">
    <property type="entry name" value="Med14"/>
    <property type="match status" value="1"/>
</dbReference>
<evidence type="ECO:0000256" key="7">
    <source>
        <dbReference type="ARBA" id="ARBA00023242"/>
    </source>
</evidence>
<evidence type="ECO:0000259" key="10">
    <source>
        <dbReference type="Pfam" id="PF08638"/>
    </source>
</evidence>
<accession>A0A060SWA2</accession>
<evidence type="ECO:0000256" key="4">
    <source>
        <dbReference type="ARBA" id="ARBA00023015"/>
    </source>
</evidence>
<organism evidence="11">
    <name type="scientific">Blastobotrys adeninivorans</name>
    <name type="common">Yeast</name>
    <name type="synonym">Arxula adeninivorans</name>
    <dbReference type="NCBI Taxonomy" id="409370"/>
    <lineage>
        <taxon>Eukaryota</taxon>
        <taxon>Fungi</taxon>
        <taxon>Dikarya</taxon>
        <taxon>Ascomycota</taxon>
        <taxon>Saccharomycotina</taxon>
        <taxon>Dipodascomycetes</taxon>
        <taxon>Dipodascales</taxon>
        <taxon>Trichomonascaceae</taxon>
        <taxon>Blastobotrys</taxon>
    </lineage>
</organism>
<reference evidence="11" key="1">
    <citation type="submission" date="2014-02" db="EMBL/GenBank/DDBJ databases">
        <authorList>
            <person name="Genoscope - CEA"/>
        </authorList>
    </citation>
    <scope>NUCLEOTIDE SEQUENCE</scope>
    <source>
        <strain evidence="11">LS3</strain>
    </source>
</reference>
<name>A0A060SWA2_BLAAD</name>
<sequence length="902" mass="101779">MSVINEGEPKELSLEAKKLQLQRGEQPEIPHITANYVSLSHITSNLVLHCYAELQNLIETLPSVSSDFTRKRRLLDFIIRSRQEFVKLYVLAKWATVWKEISKCIDVVSWLNGQQNCFTNVINLLYTIERDLGGAKLRNPDLETALEVLTKGQPTQKSHDFIPLQTLSPKQILNTLQDLNVLLSIRLALIEQLPPRYRNYTIADGRVKFTVPNCFSVDLGIADSSVDARFFLVDFNFSFDGASAVSLGIRAKLDSLVNDMLANKPLSEVFNWLLKFTQSYKLSTIHERTRDLERGLWAGVLKHLYYADRGIVAIQYWVGHSSDRNIIEVGLTGDLDLGVQWVRDSKLITDHNIEFGNTDMDVERLIRTVIATHVNYIVETVYDQLATTLHLEGEGSENNNELVSFIRPDKIRLQLTGTRHTVFSIDQLTGRTVLQNPTQLVLSAERSLNDQADKATQSAAILLKLRDLSLQDEISSRAVAAGWVANMSISIPPDEVRKHFSRDTKLVLCLRQPAWTYRWYLVVTIGGNQQPKWWLSQLEAKDNVYSIRYIEHINLVRSKGYSYDYDLFDRLKSFTSTRIKVQSVCRELESKGIKYSLLQRQGDNAVDALPVLLINTDTLTSSSWAQSSLIVANVPKENGSAALLVQGRMKKSISLDSMPSSEDSSSSGVVIDPKDGKFFITIDDPERTGGLVQAIMSRLARIERVVKYVEVIRSQSLTLKSATMSRISFEYGGYQASLVLKEEGSEAQAGKEEPHSELVLDRECPHYSVLPFLQQILLRNGLMAVIWLLINTLPLYRGLEELKKSDQMKLAILPRSVTDLRVAFLDPKVSVELKMVNWQQSQMVIYVSELAEPGKPPTQALKTLWETKQKDIEGSVPLVNGMSCPPDKIGTVLQRINSLVTN</sequence>
<dbReference type="GO" id="GO:0070847">
    <property type="term" value="C:core mediator complex"/>
    <property type="evidence" value="ECO:0007669"/>
    <property type="project" value="TreeGrafter"/>
</dbReference>